<keyword evidence="4" id="KW-1185">Reference proteome</keyword>
<sequence length="676" mass="74840">MLHVSQAWRRARRLRRRARFGVAGLALAGICAALVTGGPEASAHPGQPSAVFDPNETSWYELRERTEDEFEQDMARWDENDYIPVDVEADGFGGKPWFASAVQRNLDGRQWRAEAGMTKAEYTAVAAEASGDGLRLVDREMYIVDGAWHFAAVWVENVEGLGWTTWYGLTLAQLTAREQEQRRAGRMPIDFDMYRTSDGIRYGIVFLDNPEGLDWHLHGDFTEAQYTAAFTMYAGTGFRSLSFDSAYAGSQVFGGIFVENANGRGWRGRWKMSAHQYGNNWHLDADEGYRQIFVGRYQTASGFKYASIWRQNSDRPYWPERPDVDRFIDMEMDEDGVPGVAVAVMENGVFQYTRGFGKADIAGDISMDSGHVLRWASVAKAVGGALVMRLDEKPGDQVDRDETAEHYYAPLDDQHDATLEQLASNRGCVRHYAGDEESTLETLDPEQYDVEVATDDHLTETGYPDARTAVAEFDSDPLRSWTEVGGVSTSCTQGASELYSTHGYTVLGAGLEGATGVPVKDLVWQEISYPFGMTTLRQEDPDDTGVRRAKIYKGAANTEVAPDQISWKTLGGGLESNVRDMARFGDAMISGEIVTDTDHIWDGTANGWDYAYGWGVGSKNGHRYASKSGGQLGSDAHLLVFPDDGISIAVMINREELSDPADHASAIAWYVGDLLT</sequence>
<keyword evidence="1" id="KW-0732">Signal</keyword>
<dbReference type="Proteomes" id="UP000482800">
    <property type="component" value="Unassembled WGS sequence"/>
</dbReference>
<dbReference type="GO" id="GO:0006508">
    <property type="term" value="P:proteolysis"/>
    <property type="evidence" value="ECO:0007669"/>
    <property type="project" value="TreeGrafter"/>
</dbReference>
<dbReference type="PANTHER" id="PTHR46520:SF1">
    <property type="entry name" value="SERINE BETA-LACTAMASE-LIKE PROTEIN LACTB, MITOCHONDRIAL"/>
    <property type="match status" value="1"/>
</dbReference>
<organism evidence="3 4">
    <name type="scientific">Phytohabitans houttuyneae</name>
    <dbReference type="NCBI Taxonomy" id="1076126"/>
    <lineage>
        <taxon>Bacteria</taxon>
        <taxon>Bacillati</taxon>
        <taxon>Actinomycetota</taxon>
        <taxon>Actinomycetes</taxon>
        <taxon>Micromonosporales</taxon>
        <taxon>Micromonosporaceae</taxon>
    </lineage>
</organism>
<dbReference type="RefSeq" id="WP_173053039.1">
    <property type="nucleotide sequence ID" value="NZ_BAABGO010000003.1"/>
</dbReference>
<dbReference type="PANTHER" id="PTHR46520">
    <property type="entry name" value="SERINE BETA-LACTAMASE-LIKE PROTEIN LACTB, MITOCHONDRIAL"/>
    <property type="match status" value="1"/>
</dbReference>
<protein>
    <recommendedName>
        <fullName evidence="2">Beta-lactamase-related domain-containing protein</fullName>
    </recommendedName>
</protein>
<reference evidence="3 4" key="2">
    <citation type="submission" date="2020-03" db="EMBL/GenBank/DDBJ databases">
        <authorList>
            <person name="Ichikawa N."/>
            <person name="Kimura A."/>
            <person name="Kitahashi Y."/>
            <person name="Uohara A."/>
        </authorList>
    </citation>
    <scope>NUCLEOTIDE SEQUENCE [LARGE SCALE GENOMIC DNA]</scope>
    <source>
        <strain evidence="3 4">NBRC 108639</strain>
    </source>
</reference>
<feature type="signal peptide" evidence="1">
    <location>
        <begin position="1"/>
        <end position="28"/>
    </location>
</feature>
<feature type="domain" description="Beta-lactamase-related" evidence="2">
    <location>
        <begin position="324"/>
        <end position="664"/>
    </location>
</feature>
<feature type="chain" id="PRO_5039614848" description="Beta-lactamase-related domain-containing protein" evidence="1">
    <location>
        <begin position="29"/>
        <end position="676"/>
    </location>
</feature>
<dbReference type="InterPro" id="IPR052794">
    <property type="entry name" value="Mito_Ser_Protease_LACTB"/>
</dbReference>
<evidence type="ECO:0000259" key="2">
    <source>
        <dbReference type="Pfam" id="PF00144"/>
    </source>
</evidence>
<dbReference type="InterPro" id="IPR001466">
    <property type="entry name" value="Beta-lactam-related"/>
</dbReference>
<dbReference type="InterPro" id="IPR049511">
    <property type="entry name" value="PGH-like_rpt"/>
</dbReference>
<dbReference type="SUPFAM" id="SSF56601">
    <property type="entry name" value="beta-lactamase/transpeptidase-like"/>
    <property type="match status" value="1"/>
</dbReference>
<name>A0A6V8JY77_9ACTN</name>
<reference evidence="3 4" key="1">
    <citation type="submission" date="2020-03" db="EMBL/GenBank/DDBJ databases">
        <title>Whole genome shotgun sequence of Phytohabitans houttuyneae NBRC 108639.</title>
        <authorList>
            <person name="Komaki H."/>
            <person name="Tamura T."/>
        </authorList>
    </citation>
    <scope>NUCLEOTIDE SEQUENCE [LARGE SCALE GENOMIC DNA]</scope>
    <source>
        <strain evidence="3 4">NBRC 108639</strain>
    </source>
</reference>
<gene>
    <name evidence="3" type="ORF">Phou_004200</name>
</gene>
<dbReference type="AlphaFoldDB" id="A0A6V8JY77"/>
<dbReference type="GO" id="GO:0019216">
    <property type="term" value="P:regulation of lipid metabolic process"/>
    <property type="evidence" value="ECO:0007669"/>
    <property type="project" value="TreeGrafter"/>
</dbReference>
<evidence type="ECO:0000313" key="4">
    <source>
        <dbReference type="Proteomes" id="UP000482800"/>
    </source>
</evidence>
<dbReference type="Gene3D" id="3.40.710.10">
    <property type="entry name" value="DD-peptidase/beta-lactamase superfamily"/>
    <property type="match status" value="1"/>
</dbReference>
<dbReference type="Pfam" id="PF00144">
    <property type="entry name" value="Beta-lactamase"/>
    <property type="match status" value="1"/>
</dbReference>
<evidence type="ECO:0000313" key="3">
    <source>
        <dbReference type="EMBL" id="GFJ76240.1"/>
    </source>
</evidence>
<accession>A0A6V8JY77</accession>
<dbReference type="EMBL" id="BLPF01000001">
    <property type="protein sequence ID" value="GFJ76240.1"/>
    <property type="molecule type" value="Genomic_DNA"/>
</dbReference>
<dbReference type="GO" id="GO:0008233">
    <property type="term" value="F:peptidase activity"/>
    <property type="evidence" value="ECO:0007669"/>
    <property type="project" value="TreeGrafter"/>
</dbReference>
<dbReference type="InterPro" id="IPR012338">
    <property type="entry name" value="Beta-lactam/transpept-like"/>
</dbReference>
<evidence type="ECO:0000256" key="1">
    <source>
        <dbReference type="SAM" id="SignalP"/>
    </source>
</evidence>
<comment type="caution">
    <text evidence="3">The sequence shown here is derived from an EMBL/GenBank/DDBJ whole genome shotgun (WGS) entry which is preliminary data.</text>
</comment>
<dbReference type="Pfam" id="PF17660">
    <property type="entry name" value="BTRD1"/>
    <property type="match status" value="5"/>
</dbReference>
<proteinExistence type="predicted"/>